<dbReference type="GO" id="GO:0016811">
    <property type="term" value="F:hydrolase activity, acting on carbon-nitrogen (but not peptide) bonds, in linear amides"/>
    <property type="evidence" value="ECO:0007669"/>
    <property type="project" value="TreeGrafter"/>
</dbReference>
<dbReference type="Gene3D" id="2.60.40.1190">
    <property type="match status" value="1"/>
</dbReference>
<feature type="chain" id="PRO_5038753724" description="Carbohydrate-binding domain-containing protein" evidence="3">
    <location>
        <begin position="39"/>
        <end position="608"/>
    </location>
</feature>
<dbReference type="SUPFAM" id="SSF102588">
    <property type="entry name" value="LmbE-like"/>
    <property type="match status" value="1"/>
</dbReference>
<dbReference type="Pfam" id="PF06452">
    <property type="entry name" value="CBM9_1"/>
    <property type="match status" value="1"/>
</dbReference>
<dbReference type="InterPro" id="IPR003737">
    <property type="entry name" value="GlcNAc_PI_deacetylase-related"/>
</dbReference>
<feature type="region of interest" description="Disordered" evidence="2">
    <location>
        <begin position="556"/>
        <end position="608"/>
    </location>
</feature>
<dbReference type="PANTHER" id="PTHR12993:SF11">
    <property type="entry name" value="N-ACETYLGLUCOSAMINYL-PHOSPHATIDYLINOSITOL DE-N-ACETYLASE"/>
    <property type="match status" value="1"/>
</dbReference>
<dbReference type="Proteomes" id="UP000272474">
    <property type="component" value="Unassembled WGS sequence"/>
</dbReference>
<dbReference type="EMBL" id="RBAL01000004">
    <property type="protein sequence ID" value="RKN43954.1"/>
    <property type="molecule type" value="Genomic_DNA"/>
</dbReference>
<evidence type="ECO:0000259" key="4">
    <source>
        <dbReference type="Pfam" id="PF06452"/>
    </source>
</evidence>
<accession>A0A3A9Z7Z1</accession>
<evidence type="ECO:0000313" key="5">
    <source>
        <dbReference type="EMBL" id="RKN43954.1"/>
    </source>
</evidence>
<feature type="region of interest" description="Disordered" evidence="2">
    <location>
        <begin position="340"/>
        <end position="367"/>
    </location>
</feature>
<feature type="signal peptide" evidence="3">
    <location>
        <begin position="1"/>
        <end position="38"/>
    </location>
</feature>
<dbReference type="SUPFAM" id="SSF49344">
    <property type="entry name" value="CBD9-like"/>
    <property type="match status" value="1"/>
</dbReference>
<sequence>MDKHTPTRPGPPRARGRRRAALAAAALAGLLCTGPAAPQGLAEGPPDLDVLFVGAHPDDEYQSLATFGQWGDQGLATGVVTITRGEGGGSATGAEEGARLGAVREAEERLAVAHAGIDAVFPLGRPDFWYTLSAPLTAAVWDERATLFRLVRLIRATTPDTLVTMDPRPFAQHGGHQEAARLAIAAFRLAADPAAFGGRLAAEGHRPWRVSRLLTQHWTFEGPRGPGCAAHHGKDPHTGLPVTGFWTGAPAPRHGTTWAQAEREAAREYATQGFASLPPTVTTDPGHLPCEWFTVLAEGGEPIRAPVREQPHLLPAYAEFRDWAVRAGLPWLANEAQPAYPAGPSAPVPESTAPPLTDGAESPGEYPGPALPLAHWEGERCATAADCAATARLAWHGDALHALVRVADEARGAALDAATDCKRHWRTDAVELALDPRGTARDTSTTFKLGVLPFTARGAPCAARDADQWQGPAALTAPGTRVAARFGPHAGPSGLPGYAVEIRVPFANLPAAADPAHFRLNILVYDSDTADRTGQTRLAWSPFGSAQADPLAWGHAPLTGYLPPPGRPETPAPPRIPAAATGSRDSPASAGQGRRTAAPPAGGPRLPR</sequence>
<dbReference type="OrthoDB" id="3913894at2"/>
<reference evidence="5 6" key="1">
    <citation type="journal article" date="2014" name="Int. J. Syst. Evol. Microbiol.">
        <title>Streptomyces hoynatensis sp. nov., isolated from deep marine sediment.</title>
        <authorList>
            <person name="Veyisoglu A."/>
            <person name="Sahin N."/>
        </authorList>
    </citation>
    <scope>NUCLEOTIDE SEQUENCE [LARGE SCALE GENOMIC DNA]</scope>
    <source>
        <strain evidence="5 6">KCTC 29097</strain>
    </source>
</reference>
<evidence type="ECO:0000256" key="3">
    <source>
        <dbReference type="SAM" id="SignalP"/>
    </source>
</evidence>
<dbReference type="GO" id="GO:0030246">
    <property type="term" value="F:carbohydrate binding"/>
    <property type="evidence" value="ECO:0007669"/>
    <property type="project" value="InterPro"/>
</dbReference>
<feature type="compositionally biased region" description="Pro residues" evidence="2">
    <location>
        <begin position="562"/>
        <end position="576"/>
    </location>
</feature>
<keyword evidence="1" id="KW-0862">Zinc</keyword>
<dbReference type="InterPro" id="IPR024078">
    <property type="entry name" value="LmbE-like_dom_sf"/>
</dbReference>
<dbReference type="RefSeq" id="WP_120677659.1">
    <property type="nucleotide sequence ID" value="NZ_RBAL01000004.1"/>
</dbReference>
<dbReference type="PANTHER" id="PTHR12993">
    <property type="entry name" value="N-ACETYLGLUCOSAMINYL-PHOSPHATIDYLINOSITOL DE-N-ACETYLASE-RELATED"/>
    <property type="match status" value="1"/>
</dbReference>
<gene>
    <name evidence="5" type="ORF">D7294_09720</name>
</gene>
<dbReference type="AlphaFoldDB" id="A0A3A9Z7Z1"/>
<dbReference type="GO" id="GO:0016052">
    <property type="term" value="P:carbohydrate catabolic process"/>
    <property type="evidence" value="ECO:0007669"/>
    <property type="project" value="InterPro"/>
</dbReference>
<keyword evidence="6" id="KW-1185">Reference proteome</keyword>
<evidence type="ECO:0000313" key="6">
    <source>
        <dbReference type="Proteomes" id="UP000272474"/>
    </source>
</evidence>
<feature type="compositionally biased region" description="Low complexity" evidence="2">
    <location>
        <begin position="590"/>
        <end position="608"/>
    </location>
</feature>
<proteinExistence type="predicted"/>
<dbReference type="GO" id="GO:0004553">
    <property type="term" value="F:hydrolase activity, hydrolyzing O-glycosyl compounds"/>
    <property type="evidence" value="ECO:0007669"/>
    <property type="project" value="InterPro"/>
</dbReference>
<name>A0A3A9Z7Z1_9ACTN</name>
<dbReference type="GO" id="GO:0016137">
    <property type="term" value="P:glycoside metabolic process"/>
    <property type="evidence" value="ECO:0007669"/>
    <property type="project" value="UniProtKB-ARBA"/>
</dbReference>
<evidence type="ECO:0000256" key="2">
    <source>
        <dbReference type="SAM" id="MobiDB-lite"/>
    </source>
</evidence>
<dbReference type="Gene3D" id="3.40.50.10320">
    <property type="entry name" value="LmbE-like"/>
    <property type="match status" value="1"/>
</dbReference>
<protein>
    <recommendedName>
        <fullName evidence="4">Carbohydrate-binding domain-containing protein</fullName>
    </recommendedName>
</protein>
<organism evidence="5 6">
    <name type="scientific">Streptomyces hoynatensis</name>
    <dbReference type="NCBI Taxonomy" id="1141874"/>
    <lineage>
        <taxon>Bacteria</taxon>
        <taxon>Bacillati</taxon>
        <taxon>Actinomycetota</taxon>
        <taxon>Actinomycetes</taxon>
        <taxon>Kitasatosporales</taxon>
        <taxon>Streptomycetaceae</taxon>
        <taxon>Streptomyces</taxon>
    </lineage>
</organism>
<keyword evidence="3" id="KW-0732">Signal</keyword>
<evidence type="ECO:0000256" key="1">
    <source>
        <dbReference type="ARBA" id="ARBA00022833"/>
    </source>
</evidence>
<dbReference type="InterPro" id="IPR010502">
    <property type="entry name" value="Carb-bd_dom_fam9"/>
</dbReference>
<dbReference type="Pfam" id="PF02585">
    <property type="entry name" value="PIG-L"/>
    <property type="match status" value="1"/>
</dbReference>
<feature type="domain" description="Carbohydrate-binding" evidence="4">
    <location>
        <begin position="375"/>
        <end position="560"/>
    </location>
</feature>
<comment type="caution">
    <text evidence="5">The sequence shown here is derived from an EMBL/GenBank/DDBJ whole genome shotgun (WGS) entry which is preliminary data.</text>
</comment>